<reference evidence="1" key="1">
    <citation type="journal article" date="2021" name="Proc. Natl. Acad. Sci. U.S.A.">
        <title>A Catalog of Tens of Thousands of Viruses from Human Metagenomes Reveals Hidden Associations with Chronic Diseases.</title>
        <authorList>
            <person name="Tisza M.J."/>
            <person name="Buck C.B."/>
        </authorList>
    </citation>
    <scope>NUCLEOTIDE SEQUENCE</scope>
    <source>
        <strain evidence="1">CtBeL15</strain>
    </source>
</reference>
<protein>
    <submittedName>
        <fullName evidence="1">Uncharacterized protein</fullName>
    </submittedName>
</protein>
<proteinExistence type="predicted"/>
<evidence type="ECO:0000313" key="1">
    <source>
        <dbReference type="EMBL" id="DAG00089.1"/>
    </source>
</evidence>
<accession>A0A8S5V027</accession>
<organism evidence="1">
    <name type="scientific">Siphoviridae sp. ctBeL15</name>
    <dbReference type="NCBI Taxonomy" id="2825374"/>
    <lineage>
        <taxon>Viruses</taxon>
        <taxon>Duplodnaviria</taxon>
        <taxon>Heunggongvirae</taxon>
        <taxon>Uroviricota</taxon>
        <taxon>Caudoviricetes</taxon>
    </lineage>
</organism>
<dbReference type="EMBL" id="BK016176">
    <property type="protein sequence ID" value="DAG00089.1"/>
    <property type="molecule type" value="Genomic_DNA"/>
</dbReference>
<name>A0A8S5V027_9CAUD</name>
<sequence length="52" mass="5958">MKSKCCVGCKWHEEWTWACFNGDSPYCADFVNCGCPLYEEKKTNDQKGTDSL</sequence>